<keyword evidence="2" id="KW-1133">Transmembrane helix</keyword>
<keyword evidence="2" id="KW-0812">Transmembrane</keyword>
<accession>A0A494Z5S7</accession>
<feature type="domain" description="DUF1510" evidence="3">
    <location>
        <begin position="125"/>
        <end position="214"/>
    </location>
</feature>
<evidence type="ECO:0000256" key="2">
    <source>
        <dbReference type="SAM" id="Phobius"/>
    </source>
</evidence>
<feature type="region of interest" description="Disordered" evidence="1">
    <location>
        <begin position="47"/>
        <end position="117"/>
    </location>
</feature>
<keyword evidence="2" id="KW-0472">Membrane</keyword>
<dbReference type="InterPro" id="IPR009988">
    <property type="entry name" value="DUF1510"/>
</dbReference>
<name>A0A494Z5S7_9BACI</name>
<proteinExistence type="predicted"/>
<evidence type="ECO:0000256" key="1">
    <source>
        <dbReference type="SAM" id="MobiDB-lite"/>
    </source>
</evidence>
<evidence type="ECO:0000313" key="4">
    <source>
        <dbReference type="EMBL" id="RKQ17890.1"/>
    </source>
</evidence>
<organism evidence="4 5">
    <name type="scientific">Oceanobacillus bengalensis</name>
    <dbReference type="NCBI Taxonomy" id="1435466"/>
    <lineage>
        <taxon>Bacteria</taxon>
        <taxon>Bacillati</taxon>
        <taxon>Bacillota</taxon>
        <taxon>Bacilli</taxon>
        <taxon>Bacillales</taxon>
        <taxon>Bacillaceae</taxon>
        <taxon>Oceanobacillus</taxon>
    </lineage>
</organism>
<evidence type="ECO:0000313" key="5">
    <source>
        <dbReference type="Proteomes" id="UP000281813"/>
    </source>
</evidence>
<feature type="compositionally biased region" description="Acidic residues" evidence="1">
    <location>
        <begin position="67"/>
        <end position="117"/>
    </location>
</feature>
<dbReference type="AlphaFoldDB" id="A0A494Z5S7"/>
<reference evidence="4 5" key="1">
    <citation type="journal article" date="2015" name="Antonie Van Leeuwenhoek">
        <title>Oceanobacillus bengalensis sp. nov., a bacterium isolated from seawater of the Bay of Bengal.</title>
        <authorList>
            <person name="Yongchang O."/>
            <person name="Xiang W."/>
            <person name="Wang G."/>
        </authorList>
    </citation>
    <scope>NUCLEOTIDE SEQUENCE [LARGE SCALE GENOMIC DNA]</scope>
    <source>
        <strain evidence="4 5">MCCC 1K00260</strain>
    </source>
</reference>
<comment type="caution">
    <text evidence="4">The sequence shown here is derived from an EMBL/GenBank/DDBJ whole genome shotgun (WGS) entry which is preliminary data.</text>
</comment>
<gene>
    <name evidence="4" type="ORF">D8M05_03110</name>
</gene>
<feature type="transmembrane region" description="Helical" evidence="2">
    <location>
        <begin position="21"/>
        <end position="41"/>
    </location>
</feature>
<dbReference type="RefSeq" id="WP_121128544.1">
    <property type="nucleotide sequence ID" value="NZ_JBHUFK010000023.1"/>
</dbReference>
<protein>
    <submittedName>
        <fullName evidence="4">DUF1510 family protein</fullName>
    </submittedName>
</protein>
<keyword evidence="5" id="KW-1185">Reference proteome</keyword>
<dbReference type="Pfam" id="PF07423">
    <property type="entry name" value="DUF1510"/>
    <property type="match status" value="1"/>
</dbReference>
<dbReference type="OrthoDB" id="2168558at2"/>
<dbReference type="Proteomes" id="UP000281813">
    <property type="component" value="Unassembled WGS sequence"/>
</dbReference>
<sequence length="223" mass="25459">MGENSTRKNKFEKRRKNTKSISVLLVVGVILLLILIGMWLFGGNDDESTDEVEQGQVDNNDNQLIEEREEETDTDENELNEEGSVEDSESGTTEDSENLDDENVNNEEVVTEEVEPSDDNVAEAYTGNWQPVGTEQEGPHTVKYDNDSQDRLEMRKAIQLATGLNDSNYREWWVANGGDQKVVATVSDAEETEVYRVYLSWIDNEGWQPTKVEILIENDWEKY</sequence>
<evidence type="ECO:0000259" key="3">
    <source>
        <dbReference type="Pfam" id="PF07423"/>
    </source>
</evidence>
<dbReference type="EMBL" id="RBZO01000003">
    <property type="protein sequence ID" value="RKQ17890.1"/>
    <property type="molecule type" value="Genomic_DNA"/>
</dbReference>